<protein>
    <recommendedName>
        <fullName evidence="13">THAP-type domain-containing protein</fullName>
    </recommendedName>
</protein>
<comment type="subcellular location">
    <subcellularLocation>
        <location evidence="1">Nucleus</location>
        <location evidence="1">Nucleoplasm</location>
    </subcellularLocation>
</comment>
<feature type="domain" description="THAP-type" evidence="13">
    <location>
        <begin position="9"/>
        <end position="90"/>
    </location>
</feature>
<dbReference type="PANTHER" id="PTHR46600:SF1">
    <property type="entry name" value="THAP DOMAIN-CONTAINING PROTEIN 1"/>
    <property type="match status" value="1"/>
</dbReference>
<evidence type="ECO:0000256" key="11">
    <source>
        <dbReference type="ARBA" id="ARBA00023306"/>
    </source>
</evidence>
<keyword evidence="7" id="KW-0175">Coiled coil</keyword>
<keyword evidence="9" id="KW-0804">Transcription</keyword>
<keyword evidence="6" id="KW-0805">Transcription regulation</keyword>
<evidence type="ECO:0000256" key="2">
    <source>
        <dbReference type="ARBA" id="ARBA00006177"/>
    </source>
</evidence>
<dbReference type="GO" id="GO:0005654">
    <property type="term" value="C:nucleoplasm"/>
    <property type="evidence" value="ECO:0007669"/>
    <property type="project" value="UniProtKB-SubCell"/>
</dbReference>
<evidence type="ECO:0000313" key="15">
    <source>
        <dbReference type="Proteomes" id="UP001186944"/>
    </source>
</evidence>
<name>A0AA88Y157_PINIB</name>
<evidence type="ECO:0000313" key="14">
    <source>
        <dbReference type="EMBL" id="KAK3087228.1"/>
    </source>
</evidence>
<keyword evidence="4 12" id="KW-0863">Zinc-finger</keyword>
<dbReference type="PROSITE" id="PS50950">
    <property type="entry name" value="ZF_THAP"/>
    <property type="match status" value="1"/>
</dbReference>
<dbReference type="PANTHER" id="PTHR46600">
    <property type="entry name" value="THAP DOMAIN-CONTAINING"/>
    <property type="match status" value="1"/>
</dbReference>
<proteinExistence type="inferred from homology"/>
<keyword evidence="10" id="KW-0539">Nucleus</keyword>
<reference evidence="14" key="1">
    <citation type="submission" date="2019-08" db="EMBL/GenBank/DDBJ databases">
        <title>The improved chromosome-level genome for the pearl oyster Pinctada fucata martensii using PacBio sequencing and Hi-C.</title>
        <authorList>
            <person name="Zheng Z."/>
        </authorList>
    </citation>
    <scope>NUCLEOTIDE SEQUENCE</scope>
    <source>
        <strain evidence="14">ZZ-2019</strain>
        <tissue evidence="14">Adductor muscle</tissue>
    </source>
</reference>
<dbReference type="GO" id="GO:0043565">
    <property type="term" value="F:sequence-specific DNA binding"/>
    <property type="evidence" value="ECO:0007669"/>
    <property type="project" value="InterPro"/>
</dbReference>
<comment type="similarity">
    <text evidence="2">Belongs to the THAP1 family.</text>
</comment>
<evidence type="ECO:0000256" key="8">
    <source>
        <dbReference type="ARBA" id="ARBA00023125"/>
    </source>
</evidence>
<evidence type="ECO:0000256" key="10">
    <source>
        <dbReference type="ARBA" id="ARBA00023242"/>
    </source>
</evidence>
<evidence type="ECO:0000256" key="6">
    <source>
        <dbReference type="ARBA" id="ARBA00023015"/>
    </source>
</evidence>
<evidence type="ECO:0000256" key="3">
    <source>
        <dbReference type="ARBA" id="ARBA00022723"/>
    </source>
</evidence>
<dbReference type="EMBL" id="VSWD01000011">
    <property type="protein sequence ID" value="KAK3087228.1"/>
    <property type="molecule type" value="Genomic_DNA"/>
</dbReference>
<dbReference type="Pfam" id="PF05485">
    <property type="entry name" value="THAP"/>
    <property type="match status" value="1"/>
</dbReference>
<sequence>MSSVANPGQKSYFCAAPGCSSDDRKRGRYGYMAGVQFFAFPTQKKAPNARKKWVELLRRENFDPDRKARVCSRHFVDGKPSKEHPYPELFDYNNFKESKQVKCY</sequence>
<evidence type="ECO:0000256" key="1">
    <source>
        <dbReference type="ARBA" id="ARBA00004642"/>
    </source>
</evidence>
<comment type="caution">
    <text evidence="14">The sequence shown here is derived from an EMBL/GenBank/DDBJ whole genome shotgun (WGS) entry which is preliminary data.</text>
</comment>
<evidence type="ECO:0000256" key="7">
    <source>
        <dbReference type="ARBA" id="ARBA00023054"/>
    </source>
</evidence>
<dbReference type="InterPro" id="IPR006612">
    <property type="entry name" value="THAP_Znf"/>
</dbReference>
<dbReference type="InterPro" id="IPR038441">
    <property type="entry name" value="THAP_Znf_sf"/>
</dbReference>
<evidence type="ECO:0000256" key="5">
    <source>
        <dbReference type="ARBA" id="ARBA00022833"/>
    </source>
</evidence>
<keyword evidence="5" id="KW-0862">Zinc</keyword>
<dbReference type="SUPFAM" id="SSF57716">
    <property type="entry name" value="Glucocorticoid receptor-like (DNA-binding domain)"/>
    <property type="match status" value="1"/>
</dbReference>
<evidence type="ECO:0000259" key="13">
    <source>
        <dbReference type="PROSITE" id="PS50950"/>
    </source>
</evidence>
<dbReference type="SMART" id="SM00980">
    <property type="entry name" value="THAP"/>
    <property type="match status" value="1"/>
</dbReference>
<dbReference type="Gene3D" id="6.20.210.20">
    <property type="entry name" value="THAP domain"/>
    <property type="match status" value="1"/>
</dbReference>
<keyword evidence="11" id="KW-0131">Cell cycle</keyword>
<dbReference type="GO" id="GO:0008270">
    <property type="term" value="F:zinc ion binding"/>
    <property type="evidence" value="ECO:0007669"/>
    <property type="project" value="UniProtKB-KW"/>
</dbReference>
<keyword evidence="15" id="KW-1185">Reference proteome</keyword>
<dbReference type="AlphaFoldDB" id="A0AA88Y157"/>
<evidence type="ECO:0000256" key="12">
    <source>
        <dbReference type="PROSITE-ProRule" id="PRU00309"/>
    </source>
</evidence>
<evidence type="ECO:0000256" key="4">
    <source>
        <dbReference type="ARBA" id="ARBA00022771"/>
    </source>
</evidence>
<organism evidence="14 15">
    <name type="scientific">Pinctada imbricata</name>
    <name type="common">Atlantic pearl-oyster</name>
    <name type="synonym">Pinctada martensii</name>
    <dbReference type="NCBI Taxonomy" id="66713"/>
    <lineage>
        <taxon>Eukaryota</taxon>
        <taxon>Metazoa</taxon>
        <taxon>Spiralia</taxon>
        <taxon>Lophotrochozoa</taxon>
        <taxon>Mollusca</taxon>
        <taxon>Bivalvia</taxon>
        <taxon>Autobranchia</taxon>
        <taxon>Pteriomorphia</taxon>
        <taxon>Pterioida</taxon>
        <taxon>Pterioidea</taxon>
        <taxon>Pteriidae</taxon>
        <taxon>Pinctada</taxon>
    </lineage>
</organism>
<evidence type="ECO:0000256" key="9">
    <source>
        <dbReference type="ARBA" id="ARBA00023163"/>
    </source>
</evidence>
<accession>A0AA88Y157</accession>
<dbReference type="Proteomes" id="UP001186944">
    <property type="component" value="Unassembled WGS sequence"/>
</dbReference>
<gene>
    <name evidence="14" type="ORF">FSP39_003338</name>
</gene>
<keyword evidence="3" id="KW-0479">Metal-binding</keyword>
<dbReference type="InterPro" id="IPR026516">
    <property type="entry name" value="THAP1/10"/>
</dbReference>
<keyword evidence="8 12" id="KW-0238">DNA-binding</keyword>